<evidence type="ECO:0000256" key="1">
    <source>
        <dbReference type="SAM" id="MobiDB-lite"/>
    </source>
</evidence>
<gene>
    <name evidence="2" type="ORF">BN10_810030</name>
</gene>
<accession>N0E2Q3</accession>
<sequence length="59" mass="6428">MPGAPCRGGIGRHQLAERKESLPTDETADLRVAIRIDLAHYAEWIGGHDPYASTDGAKR</sequence>
<organism evidence="2 3">
    <name type="scientific">Phycicoccus elongatus Lp2</name>
    <dbReference type="NCBI Taxonomy" id="1193181"/>
    <lineage>
        <taxon>Bacteria</taxon>
        <taxon>Bacillati</taxon>
        <taxon>Actinomycetota</taxon>
        <taxon>Actinomycetes</taxon>
        <taxon>Micrococcales</taxon>
        <taxon>Intrasporangiaceae</taxon>
        <taxon>Phycicoccus</taxon>
    </lineage>
</organism>
<dbReference type="HOGENOM" id="CLU_2959317_0_0_11"/>
<comment type="caution">
    <text evidence="2">The sequence shown here is derived from an EMBL/GenBank/DDBJ whole genome shotgun (WGS) entry which is preliminary data.</text>
</comment>
<feature type="region of interest" description="Disordered" evidence="1">
    <location>
        <begin position="1"/>
        <end position="23"/>
    </location>
</feature>
<reference evidence="2 3" key="1">
    <citation type="journal article" date="2013" name="ISME J.">
        <title>A metabolic model for members of the genus Tetrasphaera involved in enhanced biological phosphorus removal.</title>
        <authorList>
            <person name="Kristiansen R."/>
            <person name="Nguyen H.T.T."/>
            <person name="Saunders A.M."/>
            <person name="Nielsen J.L."/>
            <person name="Wimmer R."/>
            <person name="Le V.Q."/>
            <person name="McIlroy S.J."/>
            <person name="Petrovski S."/>
            <person name="Seviour R.J."/>
            <person name="Calteau A."/>
            <person name="Nielsen K.L."/>
            <person name="Nielsen P.H."/>
        </authorList>
    </citation>
    <scope>NUCLEOTIDE SEQUENCE [LARGE SCALE GENOMIC DNA]</scope>
    <source>
        <strain evidence="2 3">Lp2</strain>
    </source>
</reference>
<dbReference type="STRING" id="1193181.BN10_810030"/>
<protein>
    <submittedName>
        <fullName evidence="2">Uncharacterized protein</fullName>
    </submittedName>
</protein>
<feature type="compositionally biased region" description="Gly residues" evidence="1">
    <location>
        <begin position="1"/>
        <end position="11"/>
    </location>
</feature>
<evidence type="ECO:0000313" key="3">
    <source>
        <dbReference type="Proteomes" id="UP000013167"/>
    </source>
</evidence>
<feature type="compositionally biased region" description="Basic and acidic residues" evidence="1">
    <location>
        <begin position="14"/>
        <end position="23"/>
    </location>
</feature>
<proteinExistence type="predicted"/>
<dbReference type="Proteomes" id="UP000013167">
    <property type="component" value="Unassembled WGS sequence"/>
</dbReference>
<name>N0E2Q3_9MICO</name>
<evidence type="ECO:0000313" key="2">
    <source>
        <dbReference type="EMBL" id="CCH71157.1"/>
    </source>
</evidence>
<dbReference type="AlphaFoldDB" id="N0E2Q3"/>
<keyword evidence="3" id="KW-1185">Reference proteome</keyword>
<dbReference type="EMBL" id="CAIZ01000154">
    <property type="protein sequence ID" value="CCH71157.1"/>
    <property type="molecule type" value="Genomic_DNA"/>
</dbReference>